<keyword evidence="4" id="KW-1185">Reference proteome</keyword>
<dbReference type="SUPFAM" id="SSF52540">
    <property type="entry name" value="P-loop containing nucleoside triphosphate hydrolases"/>
    <property type="match status" value="1"/>
</dbReference>
<evidence type="ECO:0000259" key="1">
    <source>
        <dbReference type="Pfam" id="PF03205"/>
    </source>
</evidence>
<dbReference type="CDD" id="cd03116">
    <property type="entry name" value="MobB"/>
    <property type="match status" value="1"/>
</dbReference>
<evidence type="ECO:0000313" key="2">
    <source>
        <dbReference type="EMBL" id="MBS4181142.1"/>
    </source>
</evidence>
<dbReference type="GO" id="GO:0006777">
    <property type="term" value="P:Mo-molybdopterin cofactor biosynthetic process"/>
    <property type="evidence" value="ECO:0007669"/>
    <property type="project" value="InterPro"/>
</dbReference>
<evidence type="ECO:0000313" key="4">
    <source>
        <dbReference type="Proteomes" id="UP000677265"/>
    </source>
</evidence>
<dbReference type="Gene3D" id="3.40.50.300">
    <property type="entry name" value="P-loop containing nucleotide triphosphate hydrolases"/>
    <property type="match status" value="1"/>
</dbReference>
<proteinExistence type="predicted"/>
<protein>
    <submittedName>
        <fullName evidence="2">Molybdopterin-guanine dinucleotide biosynthesis protein B</fullName>
    </submittedName>
</protein>
<dbReference type="RefSeq" id="WP_213141020.1">
    <property type="nucleotide sequence ID" value="NZ_JAGYPE020000008.1"/>
</dbReference>
<dbReference type="NCBIfam" id="TIGR00176">
    <property type="entry name" value="mobB"/>
    <property type="match status" value="1"/>
</dbReference>
<dbReference type="PANTHER" id="PTHR40072">
    <property type="entry name" value="MOLYBDOPTERIN-GUANINE DINUCLEOTIDE BIOSYNTHESIS ADAPTER PROTEIN-RELATED"/>
    <property type="match status" value="1"/>
</dbReference>
<dbReference type="EMBL" id="JAGYPE010000001">
    <property type="protein sequence ID" value="MBS4181142.1"/>
    <property type="molecule type" value="Genomic_DNA"/>
</dbReference>
<feature type="domain" description="Molybdopterin-guanine dinucleotide biosynthesis protein B (MobB)" evidence="1">
    <location>
        <begin position="8"/>
        <end position="138"/>
    </location>
</feature>
<dbReference type="PANTHER" id="PTHR40072:SF1">
    <property type="entry name" value="MOLYBDOPTERIN-GUANINE DINUCLEOTIDE BIOSYNTHESIS ADAPTER PROTEIN"/>
    <property type="match status" value="1"/>
</dbReference>
<dbReference type="AlphaFoldDB" id="A0A942SWI1"/>
<name>A0A942SWI1_9BACI</name>
<gene>
    <name evidence="2" type="primary">mobB</name>
    <name evidence="3" type="ORF">KHB02_006685</name>
    <name evidence="2" type="ORF">KHB02_06985</name>
</gene>
<dbReference type="InterPro" id="IPR004435">
    <property type="entry name" value="MobB_dom"/>
</dbReference>
<accession>A0A942SWI1</accession>
<evidence type="ECO:0000313" key="3">
    <source>
        <dbReference type="EMBL" id="MCH6265212.1"/>
    </source>
</evidence>
<comment type="caution">
    <text evidence="2">The sequence shown here is derived from an EMBL/GenBank/DDBJ whole genome shotgun (WGS) entry which is preliminary data.</text>
</comment>
<dbReference type="Pfam" id="PF03205">
    <property type="entry name" value="MobB"/>
    <property type="match status" value="1"/>
</dbReference>
<dbReference type="InterPro" id="IPR052539">
    <property type="entry name" value="MGD_biosynthesis_adapter"/>
</dbReference>
<dbReference type="GO" id="GO:0005525">
    <property type="term" value="F:GTP binding"/>
    <property type="evidence" value="ECO:0007669"/>
    <property type="project" value="InterPro"/>
</dbReference>
<dbReference type="Proteomes" id="UP000677265">
    <property type="component" value="Unassembled WGS sequence"/>
</dbReference>
<dbReference type="InterPro" id="IPR027417">
    <property type="entry name" value="P-loop_NTPase"/>
</dbReference>
<sequence length="184" mass="20521">MALVRPVIFQVTGYQDSGKTTFIEKLLHGLKAEGLMTAVIKHHGHGGKPDVLPKKDSTRHLAAGAIASIVEGEGRLLLQTEQLEFKLDKQINLLGLFNLDIILVEGHKQESFPKMVLLRDKRDLSLIRKLKNIAAVVYWEEGLEGAISEVLEVPCFHIGDAKAEQQIVRLLKQMHDKETADSKN</sequence>
<reference evidence="2" key="1">
    <citation type="submission" date="2021-05" db="EMBL/GenBank/DDBJ databases">
        <title>Novel Bacillus species.</title>
        <authorList>
            <person name="Liu G."/>
        </authorList>
    </citation>
    <scope>NUCLEOTIDE SEQUENCE</scope>
    <source>
        <strain evidence="2 4">FJAT-50051</strain>
    </source>
</reference>
<dbReference type="EMBL" id="JAGYPE020000008">
    <property type="protein sequence ID" value="MCH6265212.1"/>
    <property type="molecule type" value="Genomic_DNA"/>
</dbReference>
<organism evidence="2">
    <name type="scientific">Neobacillus citreus</name>
    <dbReference type="NCBI Taxonomy" id="2833578"/>
    <lineage>
        <taxon>Bacteria</taxon>
        <taxon>Bacillati</taxon>
        <taxon>Bacillota</taxon>
        <taxon>Bacilli</taxon>
        <taxon>Bacillales</taxon>
        <taxon>Bacillaceae</taxon>
        <taxon>Neobacillus</taxon>
    </lineage>
</organism>